<dbReference type="PANTHER" id="PTHR23120">
    <property type="entry name" value="MAESTRO-RELATED HEAT DOMAIN-CONTAINING"/>
    <property type="match status" value="1"/>
</dbReference>
<accession>A0A314Y2D9</accession>
<sequence length="69" mass="7468">MAGVFQVMAYGVRALDKDEVDPLFMSKIAKIATAEIISSKELSTDWQRAASGLLVLIGLNLPDLVSFLV</sequence>
<comment type="caution">
    <text evidence="1">The sequence shown here is derived from an EMBL/GenBank/DDBJ whole genome shotgun (WGS) entry which is preliminary data.</text>
</comment>
<dbReference type="PANTHER" id="PTHR23120:SF0">
    <property type="entry name" value="MAESTRO HEAT-LIKE REPEAT FAMILY MEMBER 1"/>
    <property type="match status" value="1"/>
</dbReference>
<dbReference type="STRING" id="2094558.A0A314Y2D9"/>
<dbReference type="InterPro" id="IPR045206">
    <property type="entry name" value="Maestro_heat-like_prot"/>
</dbReference>
<gene>
    <name evidence="1" type="ORF">Pyn_17413</name>
</gene>
<keyword evidence="2" id="KW-1185">Reference proteome</keyword>
<proteinExistence type="predicted"/>
<evidence type="ECO:0000313" key="2">
    <source>
        <dbReference type="Proteomes" id="UP000250321"/>
    </source>
</evidence>
<dbReference type="GO" id="GO:0005737">
    <property type="term" value="C:cytoplasm"/>
    <property type="evidence" value="ECO:0007669"/>
    <property type="project" value="TreeGrafter"/>
</dbReference>
<reference evidence="1 2" key="1">
    <citation type="submission" date="2018-02" db="EMBL/GenBank/DDBJ databases">
        <title>Draft genome of wild Prunus yedoensis var. nudiflora.</title>
        <authorList>
            <person name="Baek S."/>
            <person name="Kim J.-H."/>
            <person name="Choi K."/>
            <person name="Kim G.-B."/>
            <person name="Cho A."/>
            <person name="Jang H."/>
            <person name="Shin C.-H."/>
            <person name="Yu H.-J."/>
            <person name="Mun J.-H."/>
        </authorList>
    </citation>
    <scope>NUCLEOTIDE SEQUENCE [LARGE SCALE GENOMIC DNA]</scope>
    <source>
        <strain evidence="2">cv. Jeju island</strain>
        <tissue evidence="1">Leaf</tissue>
    </source>
</reference>
<evidence type="ECO:0000313" key="1">
    <source>
        <dbReference type="EMBL" id="PQP97983.1"/>
    </source>
</evidence>
<protein>
    <submittedName>
        <fullName evidence="1">Protein SHOOT GRAVITROPISM 6 isoform X3</fullName>
    </submittedName>
</protein>
<dbReference type="EMBL" id="PJQY01001948">
    <property type="protein sequence ID" value="PQP97983.1"/>
    <property type="molecule type" value="Genomic_DNA"/>
</dbReference>
<organism evidence="1 2">
    <name type="scientific">Prunus yedoensis var. nudiflora</name>
    <dbReference type="NCBI Taxonomy" id="2094558"/>
    <lineage>
        <taxon>Eukaryota</taxon>
        <taxon>Viridiplantae</taxon>
        <taxon>Streptophyta</taxon>
        <taxon>Embryophyta</taxon>
        <taxon>Tracheophyta</taxon>
        <taxon>Spermatophyta</taxon>
        <taxon>Magnoliopsida</taxon>
        <taxon>eudicotyledons</taxon>
        <taxon>Gunneridae</taxon>
        <taxon>Pentapetalae</taxon>
        <taxon>rosids</taxon>
        <taxon>fabids</taxon>
        <taxon>Rosales</taxon>
        <taxon>Rosaceae</taxon>
        <taxon>Amygdaloideae</taxon>
        <taxon>Amygdaleae</taxon>
        <taxon>Prunus</taxon>
    </lineage>
</organism>
<dbReference type="Proteomes" id="UP000250321">
    <property type="component" value="Unassembled WGS sequence"/>
</dbReference>
<dbReference type="OrthoDB" id="1691222at2759"/>
<name>A0A314Y2D9_PRUYE</name>
<dbReference type="AlphaFoldDB" id="A0A314Y2D9"/>